<dbReference type="EMBL" id="BOVJ01000031">
    <property type="protein sequence ID" value="GIQ62452.1"/>
    <property type="molecule type" value="Genomic_DNA"/>
</dbReference>
<keyword evidence="3" id="KW-1185">Reference proteome</keyword>
<comment type="caution">
    <text evidence="2">The sequence shown here is derived from an EMBL/GenBank/DDBJ whole genome shotgun (WGS) entry which is preliminary data.</text>
</comment>
<proteinExistence type="predicted"/>
<evidence type="ECO:0000313" key="3">
    <source>
        <dbReference type="Proteomes" id="UP000680304"/>
    </source>
</evidence>
<dbReference type="Proteomes" id="UP000680304">
    <property type="component" value="Unassembled WGS sequence"/>
</dbReference>
<sequence>MISILEMALEMTARGFSFKPIDLYRSHATRFLIDGDSLIPPFSAIAGIGENAARNIAAAREQGEFLSIEDFQQKAKVSKTIVEMLAAMGCFRGLPESNQLSLF</sequence>
<dbReference type="PANTHER" id="PTHR32294:SF5">
    <property type="entry name" value="DNA POLYMERASE III POLC-TYPE"/>
    <property type="match status" value="1"/>
</dbReference>
<evidence type="ECO:0000259" key="1">
    <source>
        <dbReference type="Pfam" id="PF14579"/>
    </source>
</evidence>
<evidence type="ECO:0000313" key="2">
    <source>
        <dbReference type="EMBL" id="GIQ62452.1"/>
    </source>
</evidence>
<name>A0ABQ4N2S7_9BACL</name>
<dbReference type="Gene3D" id="1.10.150.870">
    <property type="match status" value="1"/>
</dbReference>
<dbReference type="SUPFAM" id="SSF160975">
    <property type="entry name" value="AF1531-like"/>
    <property type="match status" value="1"/>
</dbReference>
<accession>A0ABQ4N2S7</accession>
<feature type="domain" description="DNA polymerase helix-hairpin-helix motif" evidence="1">
    <location>
        <begin position="16"/>
        <end position="97"/>
    </location>
</feature>
<organism evidence="2 3">
    <name type="scientific">Paenibacillus cisolokensis</name>
    <dbReference type="NCBI Taxonomy" id="1658519"/>
    <lineage>
        <taxon>Bacteria</taxon>
        <taxon>Bacillati</taxon>
        <taxon>Bacillota</taxon>
        <taxon>Bacilli</taxon>
        <taxon>Bacillales</taxon>
        <taxon>Paenibacillaceae</taxon>
        <taxon>Paenibacillus</taxon>
    </lineage>
</organism>
<gene>
    <name evidence="2" type="ORF">PACILC2_10200</name>
</gene>
<reference evidence="2 3" key="1">
    <citation type="submission" date="2021-04" db="EMBL/GenBank/DDBJ databases">
        <title>Draft genome sequence of Paenibacillus cisolokensis, LC2-13A.</title>
        <authorList>
            <person name="Uke A."/>
            <person name="Chhe C."/>
            <person name="Baramee S."/>
            <person name="Kosugi A."/>
        </authorList>
    </citation>
    <scope>NUCLEOTIDE SEQUENCE [LARGE SCALE GENOMIC DNA]</scope>
    <source>
        <strain evidence="2 3">LC2-13A</strain>
    </source>
</reference>
<dbReference type="Pfam" id="PF14579">
    <property type="entry name" value="HHH_6"/>
    <property type="match status" value="1"/>
</dbReference>
<protein>
    <recommendedName>
        <fullName evidence="1">DNA polymerase helix-hairpin-helix motif domain-containing protein</fullName>
    </recommendedName>
</protein>
<dbReference type="InterPro" id="IPR029460">
    <property type="entry name" value="DNAPol_HHH"/>
</dbReference>
<dbReference type="PANTHER" id="PTHR32294">
    <property type="entry name" value="DNA POLYMERASE III SUBUNIT ALPHA"/>
    <property type="match status" value="1"/>
</dbReference>
<dbReference type="InterPro" id="IPR004805">
    <property type="entry name" value="DnaE2/DnaE/PolC"/>
</dbReference>